<gene>
    <name evidence="1" type="ORF">SAMN00790413_03780</name>
</gene>
<reference evidence="1 2" key="1">
    <citation type="submission" date="2017-04" db="EMBL/GenBank/DDBJ databases">
        <authorList>
            <person name="Afonso C.L."/>
            <person name="Miller P.J."/>
            <person name="Scott M.A."/>
            <person name="Spackman E."/>
            <person name="Goraichik I."/>
            <person name="Dimitrov K.M."/>
            <person name="Suarez D.L."/>
            <person name="Swayne D.E."/>
        </authorList>
    </citation>
    <scope>NUCLEOTIDE SEQUENCE [LARGE SCALE GENOMIC DNA]</scope>
    <source>
        <strain evidence="1 2">KR-140</strain>
    </source>
</reference>
<organism evidence="1 2">
    <name type="scientific">Deinococcus hopiensis KR-140</name>
    <dbReference type="NCBI Taxonomy" id="695939"/>
    <lineage>
        <taxon>Bacteria</taxon>
        <taxon>Thermotogati</taxon>
        <taxon>Deinococcota</taxon>
        <taxon>Deinococci</taxon>
        <taxon>Deinococcales</taxon>
        <taxon>Deinococcaceae</taxon>
        <taxon>Deinococcus</taxon>
    </lineage>
</organism>
<evidence type="ECO:0000313" key="2">
    <source>
        <dbReference type="Proteomes" id="UP000192582"/>
    </source>
</evidence>
<name>A0A1W1UZ56_9DEIO</name>
<dbReference type="AlphaFoldDB" id="A0A1W1UZ56"/>
<proteinExistence type="predicted"/>
<protein>
    <submittedName>
        <fullName evidence="1">Uncharacterized protein</fullName>
    </submittedName>
</protein>
<sequence length="32" mass="3380">MTRAARVWRVVVLFGVLGLAVLGQVQGVEASP</sequence>
<dbReference type="EMBL" id="FWWU01000008">
    <property type="protein sequence ID" value="SMB86349.1"/>
    <property type="molecule type" value="Genomic_DNA"/>
</dbReference>
<keyword evidence="2" id="KW-1185">Reference proteome</keyword>
<dbReference type="Proteomes" id="UP000192582">
    <property type="component" value="Unassembled WGS sequence"/>
</dbReference>
<evidence type="ECO:0000313" key="1">
    <source>
        <dbReference type="EMBL" id="SMB86349.1"/>
    </source>
</evidence>
<accession>A0A1W1UZ56</accession>